<name>A0ABM1NBH3_NICVS</name>
<evidence type="ECO:0000256" key="5">
    <source>
        <dbReference type="ARBA" id="ARBA00032325"/>
    </source>
</evidence>
<organism evidence="10 11">
    <name type="scientific">Nicrophorus vespilloides</name>
    <name type="common">Boreal carrion beetle</name>
    <dbReference type="NCBI Taxonomy" id="110193"/>
    <lineage>
        <taxon>Eukaryota</taxon>
        <taxon>Metazoa</taxon>
        <taxon>Ecdysozoa</taxon>
        <taxon>Arthropoda</taxon>
        <taxon>Hexapoda</taxon>
        <taxon>Insecta</taxon>
        <taxon>Pterygota</taxon>
        <taxon>Neoptera</taxon>
        <taxon>Endopterygota</taxon>
        <taxon>Coleoptera</taxon>
        <taxon>Polyphaga</taxon>
        <taxon>Staphyliniformia</taxon>
        <taxon>Silphidae</taxon>
        <taxon>Nicrophorinae</taxon>
        <taxon>Nicrophorus</taxon>
    </lineage>
</organism>
<dbReference type="InterPro" id="IPR010678">
    <property type="entry name" value="UTP25"/>
</dbReference>
<dbReference type="PANTHER" id="PTHR12933:SF0">
    <property type="entry name" value="U3 SMALL NUCLEOLAR RNA-ASSOCIATED PROTEIN 25 HOMOLOG"/>
    <property type="match status" value="1"/>
</dbReference>
<dbReference type="InterPro" id="IPR053940">
    <property type="entry name" value="UTP25_NTPase-like"/>
</dbReference>
<gene>
    <name evidence="11" type="primary">LOC108567907</name>
</gene>
<evidence type="ECO:0000259" key="9">
    <source>
        <dbReference type="Pfam" id="PF22916"/>
    </source>
</evidence>
<comment type="subcellular location">
    <subcellularLocation>
        <location evidence="1">Nucleus</location>
        <location evidence="1">Nucleolus</location>
    </subcellularLocation>
</comment>
<dbReference type="Gene3D" id="3.40.50.300">
    <property type="entry name" value="P-loop containing nucleotide triphosphate hydrolases"/>
    <property type="match status" value="1"/>
</dbReference>
<dbReference type="Proteomes" id="UP000695000">
    <property type="component" value="Unplaced"/>
</dbReference>
<evidence type="ECO:0000256" key="6">
    <source>
        <dbReference type="SAM" id="Coils"/>
    </source>
</evidence>
<dbReference type="RefSeq" id="XP_017784173.1">
    <property type="nucleotide sequence ID" value="XM_017928684.1"/>
</dbReference>
<evidence type="ECO:0000313" key="11">
    <source>
        <dbReference type="RefSeq" id="XP_017784173.1"/>
    </source>
</evidence>
<feature type="region of interest" description="Disordered" evidence="7">
    <location>
        <begin position="1"/>
        <end position="155"/>
    </location>
</feature>
<evidence type="ECO:0000259" key="8">
    <source>
        <dbReference type="Pfam" id="PF06862"/>
    </source>
</evidence>
<evidence type="ECO:0000256" key="2">
    <source>
        <dbReference type="ARBA" id="ARBA00009223"/>
    </source>
</evidence>
<dbReference type="GeneID" id="108567907"/>
<sequence length="782" mass="90779">MGPRGKFKPGKGNKGRANKKKGNFKAKPRKTYSLYGNNKDNDKGSRKRKFEHNSNNEIDKRPKTEPKQLPPELSSESEEEEINDLDLLRSTFSNIDNKMKAIDSSDDEEVEEEETKLDSDDGNNDDNDDSIAGSDDSAVEEEEDDDELLDNDEDVKDLYKAETAVEEKEDENVEEEKLDADDIEENEINANDDPFNKHIAYDITENLLETVQTTPVLMDKSELHWPHLRKLAVQIPKTDNDKNTLNLISLAEDQKFAPIVKPPERIHVSKTNLADLFIKPQIAKHVSTGNKSLSSRAKEEPLPLTPFQAELFSVLNNYQDLLYTERTFSNEEEIRFTYCLHAMNHVLKTRRKILSHNAKLEPRKEVPEIFRDQGLIRPKVLIIAPFKSSALKIINTLVDLFVPNEKGHIINRKKFESDYTGNELFMPKTRPKPEDYELLFNGNVSDDFKMGITINKNSIKLYSNFYSSDIIVASPLGLRYILGAEGEKDRDYDFLASIEFLVIDQAEVFLMQNWDHLLHIMDHLHLQPKDSHGTDFSRVRTWCLNGWSKYYRQTCIFSSTLLPEINSIFNKKCYNYAGKVRSQNPIEYGCIRKVFLQLPHVFHKFNTNSAMDSIDARFNFFVKNILTQQRDPMMKQTLIYVSNYFDYVRLRNYFKKEDLSFVQICEYSKEGKVARARDIFFHADKHFMLYTERYHFFNRNKIKGIRHLVFYQPPNNPHFYYEMVNLMQEANQYKKAGSTADMTVSVIYSKYDALQLASVVGTERAMKMISSDKNVHMLLTDG</sequence>
<keyword evidence="3" id="KW-0539">Nucleus</keyword>
<comment type="similarity">
    <text evidence="2">Belongs to the UTP25 family.</text>
</comment>
<reference evidence="11" key="1">
    <citation type="submission" date="2025-08" db="UniProtKB">
        <authorList>
            <consortium name="RefSeq"/>
        </authorList>
    </citation>
    <scope>IDENTIFICATION</scope>
    <source>
        <tissue evidence="11">Whole Larva</tissue>
    </source>
</reference>
<feature type="compositionally biased region" description="Basic and acidic residues" evidence="7">
    <location>
        <begin position="51"/>
        <end position="66"/>
    </location>
</feature>
<dbReference type="InterPro" id="IPR053939">
    <property type="entry name" value="UTP25_C"/>
</dbReference>
<feature type="domain" description="UTP25 C-terminal" evidence="8">
    <location>
        <begin position="591"/>
        <end position="776"/>
    </location>
</feature>
<feature type="compositionally biased region" description="Acidic residues" evidence="7">
    <location>
        <begin position="104"/>
        <end position="129"/>
    </location>
</feature>
<proteinExistence type="inferred from homology"/>
<feature type="compositionally biased region" description="Basic residues" evidence="7">
    <location>
        <begin position="1"/>
        <end position="30"/>
    </location>
</feature>
<dbReference type="InterPro" id="IPR027417">
    <property type="entry name" value="P-loop_NTPase"/>
</dbReference>
<evidence type="ECO:0000313" key="10">
    <source>
        <dbReference type="Proteomes" id="UP000695000"/>
    </source>
</evidence>
<evidence type="ECO:0000256" key="4">
    <source>
        <dbReference type="ARBA" id="ARBA00024421"/>
    </source>
</evidence>
<evidence type="ECO:0000256" key="7">
    <source>
        <dbReference type="SAM" id="MobiDB-lite"/>
    </source>
</evidence>
<keyword evidence="10" id="KW-1185">Reference proteome</keyword>
<feature type="compositionally biased region" description="Acidic residues" evidence="7">
    <location>
        <begin position="75"/>
        <end position="84"/>
    </location>
</feature>
<dbReference type="Pfam" id="PF06862">
    <property type="entry name" value="Utp25_C"/>
    <property type="match status" value="1"/>
</dbReference>
<accession>A0ABM1NBH3</accession>
<dbReference type="Pfam" id="PF22916">
    <property type="entry name" value="UTP25_NTPase-like"/>
    <property type="match status" value="1"/>
</dbReference>
<feature type="compositionally biased region" description="Acidic residues" evidence="7">
    <location>
        <begin position="137"/>
        <end position="155"/>
    </location>
</feature>
<feature type="coiled-coil region" evidence="6">
    <location>
        <begin position="158"/>
        <end position="186"/>
    </location>
</feature>
<keyword evidence="6" id="KW-0175">Coiled coil</keyword>
<protein>
    <recommendedName>
        <fullName evidence="4">U3 small nucleolar RNA-associated protein 25 homolog</fullName>
    </recommendedName>
    <alternativeName>
        <fullName evidence="5">UTP25 small subunit processor component</fullName>
    </alternativeName>
</protein>
<evidence type="ECO:0000256" key="1">
    <source>
        <dbReference type="ARBA" id="ARBA00004604"/>
    </source>
</evidence>
<evidence type="ECO:0000256" key="3">
    <source>
        <dbReference type="ARBA" id="ARBA00023242"/>
    </source>
</evidence>
<feature type="domain" description="UTP25 NTP hydrolase-like" evidence="9">
    <location>
        <begin position="318"/>
        <end position="580"/>
    </location>
</feature>
<dbReference type="PANTHER" id="PTHR12933">
    <property type="entry name" value="ORF PROTEIN-RELATED"/>
    <property type="match status" value="1"/>
</dbReference>